<feature type="transmembrane region" description="Helical" evidence="1">
    <location>
        <begin position="20"/>
        <end position="41"/>
    </location>
</feature>
<gene>
    <name evidence="2" type="ORF">UW44_C0003G0145</name>
</gene>
<comment type="caution">
    <text evidence="2">The sequence shown here is derived from an EMBL/GenBank/DDBJ whole genome shotgun (WGS) entry which is preliminary data.</text>
</comment>
<dbReference type="STRING" id="1618387.UW44_C0003G0145"/>
<dbReference type="EMBL" id="LCIH01000003">
    <property type="protein sequence ID" value="KKT52302.1"/>
    <property type="molecule type" value="Genomic_DNA"/>
</dbReference>
<keyword evidence="1" id="KW-0812">Transmembrane</keyword>
<dbReference type="AlphaFoldDB" id="A0A0G1K7M6"/>
<reference evidence="2 3" key="1">
    <citation type="journal article" date="2015" name="Nature">
        <title>rRNA introns, odd ribosomes, and small enigmatic genomes across a large radiation of phyla.</title>
        <authorList>
            <person name="Brown C.T."/>
            <person name="Hug L.A."/>
            <person name="Thomas B.C."/>
            <person name="Sharon I."/>
            <person name="Castelle C.J."/>
            <person name="Singh A."/>
            <person name="Wilkins M.J."/>
            <person name="Williams K.H."/>
            <person name="Banfield J.F."/>
        </authorList>
    </citation>
    <scope>NUCLEOTIDE SEQUENCE [LARGE SCALE GENOMIC DNA]</scope>
</reference>
<name>A0A0G1K7M6_9BACT</name>
<keyword evidence="1" id="KW-0472">Membrane</keyword>
<keyword evidence="1" id="KW-1133">Transmembrane helix</keyword>
<evidence type="ECO:0000313" key="2">
    <source>
        <dbReference type="EMBL" id="KKT52302.1"/>
    </source>
</evidence>
<feature type="transmembrane region" description="Helical" evidence="1">
    <location>
        <begin position="87"/>
        <end position="110"/>
    </location>
</feature>
<organism evidence="2 3">
    <name type="scientific">Candidatus Collierbacteria bacterium GW2011_GWB2_44_22</name>
    <dbReference type="NCBI Taxonomy" id="1618387"/>
    <lineage>
        <taxon>Bacteria</taxon>
        <taxon>Candidatus Collieribacteriota</taxon>
    </lineage>
</organism>
<proteinExistence type="predicted"/>
<sequence length="128" mass="14335">MYSLAEFVRSKKILSLSYWFYVKAIMLVTGSLSTIPTILFGKLIADSFPERIVRVHSDKDFYSLTKKTDWWGYVSELNKNVFRPRMIVLLAGTGLVLLTTTGALGGIMAFGPGVDPLTKFVNDLFFGI</sequence>
<protein>
    <submittedName>
        <fullName evidence="2">Uncharacterized protein</fullName>
    </submittedName>
</protein>
<accession>A0A0G1K7M6</accession>
<dbReference type="Proteomes" id="UP000034006">
    <property type="component" value="Unassembled WGS sequence"/>
</dbReference>
<evidence type="ECO:0000313" key="3">
    <source>
        <dbReference type="Proteomes" id="UP000034006"/>
    </source>
</evidence>
<evidence type="ECO:0000256" key="1">
    <source>
        <dbReference type="SAM" id="Phobius"/>
    </source>
</evidence>